<accession>A0ABD2YRC9</accession>
<comment type="caution">
    <text evidence="1">The sequence shown here is derived from an EMBL/GenBank/DDBJ whole genome shotgun (WGS) entry which is preliminary data.</text>
</comment>
<dbReference type="AlphaFoldDB" id="A0ABD2YRC9"/>
<reference evidence="1 2" key="1">
    <citation type="submission" date="2024-11" db="EMBL/GenBank/DDBJ databases">
        <title>A near-complete genome assembly of Cinchona calisaya.</title>
        <authorList>
            <person name="Lian D.C."/>
            <person name="Zhao X.W."/>
            <person name="Wei L."/>
        </authorList>
    </citation>
    <scope>NUCLEOTIDE SEQUENCE [LARGE SCALE GENOMIC DNA]</scope>
    <source>
        <tissue evidence="1">Nenye</tissue>
    </source>
</reference>
<proteinExistence type="predicted"/>
<sequence>MGMEKIGYGVGVCNILCIKRVVLCYSLIGQHDEEEKRGFRIGERREGLMKRTSGFDKIEWGGPAQLDEEDWKKELEERKEREDVAELDGDRWGFIAEVERGREEVVEV</sequence>
<dbReference type="Proteomes" id="UP001630127">
    <property type="component" value="Unassembled WGS sequence"/>
</dbReference>
<gene>
    <name evidence="1" type="ORF">ACH5RR_029332</name>
</gene>
<protein>
    <submittedName>
        <fullName evidence="1">Uncharacterized protein</fullName>
    </submittedName>
</protein>
<evidence type="ECO:0000313" key="1">
    <source>
        <dbReference type="EMBL" id="KAL3509931.1"/>
    </source>
</evidence>
<dbReference type="EMBL" id="JBJUIK010000012">
    <property type="protein sequence ID" value="KAL3509931.1"/>
    <property type="molecule type" value="Genomic_DNA"/>
</dbReference>
<name>A0ABD2YRC9_9GENT</name>
<keyword evidence="2" id="KW-1185">Reference proteome</keyword>
<organism evidence="1 2">
    <name type="scientific">Cinchona calisaya</name>
    <dbReference type="NCBI Taxonomy" id="153742"/>
    <lineage>
        <taxon>Eukaryota</taxon>
        <taxon>Viridiplantae</taxon>
        <taxon>Streptophyta</taxon>
        <taxon>Embryophyta</taxon>
        <taxon>Tracheophyta</taxon>
        <taxon>Spermatophyta</taxon>
        <taxon>Magnoliopsida</taxon>
        <taxon>eudicotyledons</taxon>
        <taxon>Gunneridae</taxon>
        <taxon>Pentapetalae</taxon>
        <taxon>asterids</taxon>
        <taxon>lamiids</taxon>
        <taxon>Gentianales</taxon>
        <taxon>Rubiaceae</taxon>
        <taxon>Cinchonoideae</taxon>
        <taxon>Cinchoneae</taxon>
        <taxon>Cinchona</taxon>
    </lineage>
</organism>
<evidence type="ECO:0000313" key="2">
    <source>
        <dbReference type="Proteomes" id="UP001630127"/>
    </source>
</evidence>